<dbReference type="EMBL" id="KN880540">
    <property type="protein sequence ID" value="KIY66932.1"/>
    <property type="molecule type" value="Genomic_DNA"/>
</dbReference>
<keyword evidence="1" id="KW-0472">Membrane</keyword>
<dbReference type="OrthoDB" id="2998233at2759"/>
<evidence type="ECO:0000313" key="2">
    <source>
        <dbReference type="EMBL" id="KIY66932.1"/>
    </source>
</evidence>
<reference evidence="2 3" key="1">
    <citation type="journal article" date="2015" name="Fungal Genet. Biol.">
        <title>Evolution of novel wood decay mechanisms in Agaricales revealed by the genome sequences of Fistulina hepatica and Cylindrobasidium torrendii.</title>
        <authorList>
            <person name="Floudas D."/>
            <person name="Held B.W."/>
            <person name="Riley R."/>
            <person name="Nagy L.G."/>
            <person name="Koehler G."/>
            <person name="Ransdell A.S."/>
            <person name="Younus H."/>
            <person name="Chow J."/>
            <person name="Chiniquy J."/>
            <person name="Lipzen A."/>
            <person name="Tritt A."/>
            <person name="Sun H."/>
            <person name="Haridas S."/>
            <person name="LaButti K."/>
            <person name="Ohm R.A."/>
            <person name="Kues U."/>
            <person name="Blanchette R.A."/>
            <person name="Grigoriev I.V."/>
            <person name="Minto R.E."/>
            <person name="Hibbett D.S."/>
        </authorList>
    </citation>
    <scope>NUCLEOTIDE SEQUENCE [LARGE SCALE GENOMIC DNA]</scope>
    <source>
        <strain evidence="2 3">FP15055 ss-10</strain>
    </source>
</reference>
<keyword evidence="1" id="KW-0812">Transmembrane</keyword>
<organism evidence="2 3">
    <name type="scientific">Cylindrobasidium torrendii FP15055 ss-10</name>
    <dbReference type="NCBI Taxonomy" id="1314674"/>
    <lineage>
        <taxon>Eukaryota</taxon>
        <taxon>Fungi</taxon>
        <taxon>Dikarya</taxon>
        <taxon>Basidiomycota</taxon>
        <taxon>Agaricomycotina</taxon>
        <taxon>Agaricomycetes</taxon>
        <taxon>Agaricomycetidae</taxon>
        <taxon>Agaricales</taxon>
        <taxon>Marasmiineae</taxon>
        <taxon>Physalacriaceae</taxon>
        <taxon>Cylindrobasidium</taxon>
    </lineage>
</organism>
<evidence type="ECO:0000256" key="1">
    <source>
        <dbReference type="SAM" id="Phobius"/>
    </source>
</evidence>
<keyword evidence="3" id="KW-1185">Reference proteome</keyword>
<evidence type="ECO:0008006" key="4">
    <source>
        <dbReference type="Google" id="ProtNLM"/>
    </source>
</evidence>
<evidence type="ECO:0000313" key="3">
    <source>
        <dbReference type="Proteomes" id="UP000054007"/>
    </source>
</evidence>
<feature type="transmembrane region" description="Helical" evidence="1">
    <location>
        <begin position="74"/>
        <end position="94"/>
    </location>
</feature>
<feature type="transmembrane region" description="Helical" evidence="1">
    <location>
        <begin position="12"/>
        <end position="29"/>
    </location>
</feature>
<accession>A0A0D7B8X7</accession>
<name>A0A0D7B8X7_9AGAR</name>
<feature type="transmembrane region" description="Helical" evidence="1">
    <location>
        <begin position="114"/>
        <end position="145"/>
    </location>
</feature>
<dbReference type="Proteomes" id="UP000054007">
    <property type="component" value="Unassembled WGS sequence"/>
</dbReference>
<gene>
    <name evidence="2" type="ORF">CYLTODRAFT_423016</name>
</gene>
<protein>
    <recommendedName>
        <fullName evidence="4">Transmembrane protein</fullName>
    </recommendedName>
</protein>
<dbReference type="AlphaFoldDB" id="A0A0D7B8X7"/>
<feature type="non-terminal residue" evidence="2">
    <location>
        <position position="269"/>
    </location>
</feature>
<feature type="transmembrane region" description="Helical" evidence="1">
    <location>
        <begin position="41"/>
        <end position="62"/>
    </location>
</feature>
<keyword evidence="1" id="KW-1133">Transmembrane helix</keyword>
<proteinExistence type="predicted"/>
<sequence length="269" mass="29792">MFLPFRLFRKILFGLITLICGAAMITTISIHSNLRNKGGCIIVYCVESALLAHSVIFAHYRVLFGRVYNVGWEIVGIVVLLPFATVLTLCVINFSLISVDDETDNISRLDGALFALQLLVIVHTIIWAIYALCFVLVSVSTLFLFDPKVMDRDLESSPSPFPMTFVFRSLCPGLSPGSLQTNRKQHSQSCLPGCACDLKAQPDLELPTLNEMDYRTTTVLSTETAQFSKSSSLAASLVRVPNDVERRSSIALTLENARSLLQLEQEGRL</sequence>